<evidence type="ECO:0000256" key="3">
    <source>
        <dbReference type="PROSITE-ProRule" id="PRU00023"/>
    </source>
</evidence>
<dbReference type="Pfam" id="PF12796">
    <property type="entry name" value="Ank_2"/>
    <property type="match status" value="1"/>
</dbReference>
<accession>A0ABR1SBW0</accession>
<dbReference type="Proteomes" id="UP001396898">
    <property type="component" value="Unassembled WGS sequence"/>
</dbReference>
<feature type="domain" description="Clr5" evidence="4">
    <location>
        <begin position="20"/>
        <end position="54"/>
    </location>
</feature>
<feature type="repeat" description="ANK" evidence="3">
    <location>
        <begin position="794"/>
        <end position="826"/>
    </location>
</feature>
<dbReference type="Gene3D" id="1.25.40.20">
    <property type="entry name" value="Ankyrin repeat-containing domain"/>
    <property type="match status" value="2"/>
</dbReference>
<keyword evidence="1" id="KW-0677">Repeat</keyword>
<feature type="repeat" description="ANK" evidence="3">
    <location>
        <begin position="834"/>
        <end position="867"/>
    </location>
</feature>
<dbReference type="SUPFAM" id="SSF48403">
    <property type="entry name" value="Ankyrin repeat"/>
    <property type="match status" value="2"/>
</dbReference>
<evidence type="ECO:0000313" key="5">
    <source>
        <dbReference type="EMBL" id="KAK8029304.1"/>
    </source>
</evidence>
<dbReference type="PROSITE" id="PS50297">
    <property type="entry name" value="ANK_REP_REGION"/>
    <property type="match status" value="2"/>
</dbReference>
<organism evidence="5 6">
    <name type="scientific">Apiospora marii</name>
    <dbReference type="NCBI Taxonomy" id="335849"/>
    <lineage>
        <taxon>Eukaryota</taxon>
        <taxon>Fungi</taxon>
        <taxon>Dikarya</taxon>
        <taxon>Ascomycota</taxon>
        <taxon>Pezizomycotina</taxon>
        <taxon>Sordariomycetes</taxon>
        <taxon>Xylariomycetidae</taxon>
        <taxon>Amphisphaeriales</taxon>
        <taxon>Apiosporaceae</taxon>
        <taxon>Apiospora</taxon>
    </lineage>
</organism>
<dbReference type="InterPro" id="IPR036770">
    <property type="entry name" value="Ankyrin_rpt-contain_sf"/>
</dbReference>
<dbReference type="EMBL" id="JAQQWI010000007">
    <property type="protein sequence ID" value="KAK8029304.1"/>
    <property type="molecule type" value="Genomic_DNA"/>
</dbReference>
<sequence>MTSLPPPRPALLWQPRDYTVWDANRDRIYEYYLVEKKDLSETKRLMETRYGFPEHESSKNMWEHVLLRHFGFRKNLSKSDWAPIGQSIAKRRRLGKDTYAIDLCGAQVPRRRVEKNIPQEIALGANSPKLPRDILIRTPPPQEPFASRELQRRVNMSDLPHATQAVAFIANMLPERILEVRRNSPFIQTMLRLPVLLESYVVTDNDIRDSFASLSQMYQQRPSPRLFGTSTSLEILSFACFSVSSRAWIIEPRPLLDWIGKVVDLHFLHGIFSADTPMLIQLWWCLLNEAQERRSLEAFKCLIEVGLQVANGQWARFCLQSCFAAYQCMRNLVPDAPFVKYVREMVYTGISVKVLVIDDPLLFWISAANMADIAMMEILAHAGYGVSELPTLQQQAVLWSLFEGTGKSKVTCLRYLLKAGVATAPVLLNEVYWRGPGIAMLAIDRLWLGLNPKYTMLLNEVYKSSSRGDDTVTVSGICRAASDGLDSLDHYLVTTPCATVKTKTVLLEIALSEIAAKGRCGVLDCLLDYGIDPNVPSLSGNDFSGPDSSPKLWNPTLRAIKTCNLEAVKVLSFRNPSLDCHDCFVSVLSQIENYNCWVDTIELLKTLGLDPQRFGDDRVIQAALSECDYGNQQGVERVARIFELFNVRFDKKIDRMNFLQMAIRQHCSFSTVEVLLRHEADDCPELLFDALQSNSQDRERIVQLLLERGMEPSTGDASRILEATLARRQGNARRMEESLRLYCLMLKRGVRWPVKAPTCGTNLITLLLGVEADDCLIVDVLDAGYDLSLQGQHNPRTPLMEAISRGRMELALDFIRRGANVNAVNFPRDGDIALELTALHIACAMGAPLSFIRTLIDVGARVNTGSEFEAFTSLHCAVFAGSLNIASFLISRGAFANAAASSIQERTLSPLDFAAEMGDLEMCQLLYDLGGRSATRVVTDVDGAVQLARLDYRLGVLQFFEERVGGLDRIPDLKGKVQSLL</sequence>
<name>A0ABR1SBW0_9PEZI</name>
<dbReference type="InterPro" id="IPR002110">
    <property type="entry name" value="Ankyrin_rpt"/>
</dbReference>
<dbReference type="Pfam" id="PF14420">
    <property type="entry name" value="Clr5"/>
    <property type="match status" value="1"/>
</dbReference>
<evidence type="ECO:0000259" key="4">
    <source>
        <dbReference type="Pfam" id="PF14420"/>
    </source>
</evidence>
<proteinExistence type="predicted"/>
<gene>
    <name evidence="5" type="ORF">PG991_006360</name>
</gene>
<protein>
    <recommendedName>
        <fullName evidence="4">Clr5 domain-containing protein</fullName>
    </recommendedName>
</protein>
<comment type="caution">
    <text evidence="5">The sequence shown here is derived from an EMBL/GenBank/DDBJ whole genome shotgun (WGS) entry which is preliminary data.</text>
</comment>
<dbReference type="SMART" id="SM00248">
    <property type="entry name" value="ANK"/>
    <property type="match status" value="7"/>
</dbReference>
<feature type="repeat" description="ANK" evidence="3">
    <location>
        <begin position="869"/>
        <end position="901"/>
    </location>
</feature>
<dbReference type="PROSITE" id="PS50088">
    <property type="entry name" value="ANK_REPEAT"/>
    <property type="match status" value="3"/>
</dbReference>
<dbReference type="PANTHER" id="PTHR24198">
    <property type="entry name" value="ANKYRIN REPEAT AND PROTEIN KINASE DOMAIN-CONTAINING PROTEIN"/>
    <property type="match status" value="1"/>
</dbReference>
<evidence type="ECO:0000256" key="2">
    <source>
        <dbReference type="ARBA" id="ARBA00023043"/>
    </source>
</evidence>
<evidence type="ECO:0000313" key="6">
    <source>
        <dbReference type="Proteomes" id="UP001396898"/>
    </source>
</evidence>
<keyword evidence="2 3" id="KW-0040">ANK repeat</keyword>
<reference evidence="5 6" key="1">
    <citation type="submission" date="2023-01" db="EMBL/GenBank/DDBJ databases">
        <title>Analysis of 21 Apiospora genomes using comparative genomics revels a genus with tremendous synthesis potential of carbohydrate active enzymes and secondary metabolites.</title>
        <authorList>
            <person name="Sorensen T."/>
        </authorList>
    </citation>
    <scope>NUCLEOTIDE SEQUENCE [LARGE SCALE GENOMIC DNA]</scope>
    <source>
        <strain evidence="5 6">CBS 20057</strain>
    </source>
</reference>
<dbReference type="InterPro" id="IPR025676">
    <property type="entry name" value="Clr5_dom"/>
</dbReference>
<evidence type="ECO:0000256" key="1">
    <source>
        <dbReference type="ARBA" id="ARBA00022737"/>
    </source>
</evidence>
<dbReference type="PANTHER" id="PTHR24198:SF169">
    <property type="entry name" value="NON-SPECIFIC SERINE_THREONINE PROTEIN KINASE"/>
    <property type="match status" value="1"/>
</dbReference>
<keyword evidence="6" id="KW-1185">Reference proteome</keyword>